<dbReference type="EMBL" id="JAQQLF010000001">
    <property type="protein sequence ID" value="MDC7715845.1"/>
    <property type="molecule type" value="Genomic_DNA"/>
</dbReference>
<gene>
    <name evidence="2" type="ORF">PQU95_01235</name>
</gene>
<evidence type="ECO:0008006" key="4">
    <source>
        <dbReference type="Google" id="ProtNLM"/>
    </source>
</evidence>
<feature type="transmembrane region" description="Helical" evidence="1">
    <location>
        <begin position="56"/>
        <end position="80"/>
    </location>
</feature>
<organism evidence="2 3">
    <name type="scientific">Vogesella aquatica</name>
    <dbReference type="NCBI Taxonomy" id="2984206"/>
    <lineage>
        <taxon>Bacteria</taxon>
        <taxon>Pseudomonadati</taxon>
        <taxon>Pseudomonadota</taxon>
        <taxon>Betaproteobacteria</taxon>
        <taxon>Neisseriales</taxon>
        <taxon>Chromobacteriaceae</taxon>
        <taxon>Vogesella</taxon>
    </lineage>
</organism>
<evidence type="ECO:0000256" key="1">
    <source>
        <dbReference type="SAM" id="Phobius"/>
    </source>
</evidence>
<keyword evidence="1" id="KW-1133">Transmembrane helix</keyword>
<reference evidence="2 3" key="1">
    <citation type="submission" date="2023-01" db="EMBL/GenBank/DDBJ databases">
        <title>Novel species of the genus Vogesella isolated from rivers.</title>
        <authorList>
            <person name="Lu H."/>
        </authorList>
    </citation>
    <scope>NUCLEOTIDE SEQUENCE [LARGE SCALE GENOMIC DNA]</scope>
    <source>
        <strain evidence="2 3">DC21W</strain>
    </source>
</reference>
<proteinExistence type="predicted"/>
<accession>A0ABT5ITE2</accession>
<dbReference type="Proteomes" id="UP001219956">
    <property type="component" value="Unassembled WGS sequence"/>
</dbReference>
<evidence type="ECO:0000313" key="3">
    <source>
        <dbReference type="Proteomes" id="UP001219956"/>
    </source>
</evidence>
<evidence type="ECO:0000313" key="2">
    <source>
        <dbReference type="EMBL" id="MDC7715845.1"/>
    </source>
</evidence>
<keyword evidence="1" id="KW-0812">Transmembrane</keyword>
<dbReference type="RefSeq" id="WP_272750326.1">
    <property type="nucleotide sequence ID" value="NZ_JAQQLF010000001.1"/>
</dbReference>
<keyword evidence="1" id="KW-0472">Membrane</keyword>
<name>A0ABT5ITE2_9NEIS</name>
<comment type="caution">
    <text evidence="2">The sequence shown here is derived from an EMBL/GenBank/DDBJ whole genome shotgun (WGS) entry which is preliminary data.</text>
</comment>
<feature type="transmembrane region" description="Helical" evidence="1">
    <location>
        <begin position="12"/>
        <end position="36"/>
    </location>
</feature>
<sequence>MKQRDAQAARRPLRYLWAAPASTIGLLLALPLWLAGGRAQRCDGVLEVAAPPWRQLARLPFCAITLGHVVLGISPAVLVHWRQHEHIHVRQYERWGGLMLLAYPAASLWQWLRGRRPYLDNPFEREARGEAANRR</sequence>
<keyword evidence="3" id="KW-1185">Reference proteome</keyword>
<protein>
    <recommendedName>
        <fullName evidence="4">Signal peptide prediction</fullName>
    </recommendedName>
</protein>